<keyword evidence="4" id="KW-0808">Transferase</keyword>
<dbReference type="Gene3D" id="3.90.1150.10">
    <property type="entry name" value="Aspartate Aminotransferase, domain 1"/>
    <property type="match status" value="1"/>
</dbReference>
<dbReference type="PANTHER" id="PTHR11601:SF34">
    <property type="entry name" value="CYSTEINE DESULFURASE"/>
    <property type="match status" value="1"/>
</dbReference>
<evidence type="ECO:0000256" key="1">
    <source>
        <dbReference type="ARBA" id="ARBA00001933"/>
    </source>
</evidence>
<dbReference type="PROSITE" id="PS00595">
    <property type="entry name" value="AA_TRANSFER_CLASS_5"/>
    <property type="match status" value="1"/>
</dbReference>
<keyword evidence="13" id="KW-1185">Reference proteome</keyword>
<accession>A0A542YID6</accession>
<keyword evidence="5" id="KW-0479">Metal-binding</keyword>
<dbReference type="InterPro" id="IPR020578">
    <property type="entry name" value="Aminotrans_V_PyrdxlP_BS"/>
</dbReference>
<keyword evidence="8" id="KW-0411">Iron-sulfur</keyword>
<comment type="similarity">
    <text evidence="2">Belongs to the class-V pyridoxal-phosphate-dependent aminotransferase family. NifS/IscS subfamily.</text>
</comment>
<dbReference type="EC" id="2.8.1.7" evidence="3"/>
<evidence type="ECO:0000256" key="2">
    <source>
        <dbReference type="ARBA" id="ARBA00006490"/>
    </source>
</evidence>
<evidence type="ECO:0000256" key="7">
    <source>
        <dbReference type="ARBA" id="ARBA00023004"/>
    </source>
</evidence>
<dbReference type="Pfam" id="PF00266">
    <property type="entry name" value="Aminotran_5"/>
    <property type="match status" value="1"/>
</dbReference>
<dbReference type="InterPro" id="IPR000192">
    <property type="entry name" value="Aminotrans_V_dom"/>
</dbReference>
<dbReference type="Gene3D" id="1.10.260.50">
    <property type="match status" value="1"/>
</dbReference>
<evidence type="ECO:0000256" key="4">
    <source>
        <dbReference type="ARBA" id="ARBA00022679"/>
    </source>
</evidence>
<name>A0A542YID6_9MICO</name>
<evidence type="ECO:0000256" key="9">
    <source>
        <dbReference type="ARBA" id="ARBA00050776"/>
    </source>
</evidence>
<dbReference type="RefSeq" id="WP_141880062.1">
    <property type="nucleotide sequence ID" value="NZ_VFOM01000001.1"/>
</dbReference>
<dbReference type="PANTHER" id="PTHR11601">
    <property type="entry name" value="CYSTEINE DESULFURYLASE FAMILY MEMBER"/>
    <property type="match status" value="1"/>
</dbReference>
<dbReference type="Gene3D" id="3.40.640.10">
    <property type="entry name" value="Type I PLP-dependent aspartate aminotransferase-like (Major domain)"/>
    <property type="match status" value="1"/>
</dbReference>
<organism evidence="12 13">
    <name type="scientific">Homoserinimonas aerilata</name>
    <dbReference type="NCBI Taxonomy" id="1162970"/>
    <lineage>
        <taxon>Bacteria</taxon>
        <taxon>Bacillati</taxon>
        <taxon>Actinomycetota</taxon>
        <taxon>Actinomycetes</taxon>
        <taxon>Micrococcales</taxon>
        <taxon>Microbacteriaceae</taxon>
        <taxon>Homoserinimonas</taxon>
    </lineage>
</organism>
<dbReference type="SUPFAM" id="SSF53383">
    <property type="entry name" value="PLP-dependent transferases"/>
    <property type="match status" value="1"/>
</dbReference>
<keyword evidence="7" id="KW-0408">Iron</keyword>
<comment type="caution">
    <text evidence="12">The sequence shown here is derived from an EMBL/GenBank/DDBJ whole genome shotgun (WGS) entry which is preliminary data.</text>
</comment>
<dbReference type="InterPro" id="IPR015422">
    <property type="entry name" value="PyrdxlP-dep_Trfase_small"/>
</dbReference>
<dbReference type="InterPro" id="IPR016454">
    <property type="entry name" value="Cysteine_dSase"/>
</dbReference>
<evidence type="ECO:0000256" key="6">
    <source>
        <dbReference type="ARBA" id="ARBA00022898"/>
    </source>
</evidence>
<protein>
    <recommendedName>
        <fullName evidence="3">cysteine desulfurase</fullName>
        <ecNumber evidence="3">2.8.1.7</ecNumber>
    </recommendedName>
</protein>
<reference evidence="12 13" key="1">
    <citation type="submission" date="2019-06" db="EMBL/GenBank/DDBJ databases">
        <title>Sequencing the genomes of 1000 actinobacteria strains.</title>
        <authorList>
            <person name="Klenk H.-P."/>
        </authorList>
    </citation>
    <scope>NUCLEOTIDE SEQUENCE [LARGE SCALE GENOMIC DNA]</scope>
    <source>
        <strain evidence="12 13">DSM 26477</strain>
    </source>
</reference>
<evidence type="ECO:0000256" key="8">
    <source>
        <dbReference type="ARBA" id="ARBA00023014"/>
    </source>
</evidence>
<evidence type="ECO:0000313" key="12">
    <source>
        <dbReference type="EMBL" id="TQL47855.1"/>
    </source>
</evidence>
<dbReference type="OrthoDB" id="9808002at2"/>
<feature type="domain" description="Aminotransferase class V" evidence="11">
    <location>
        <begin position="8"/>
        <end position="365"/>
    </location>
</feature>
<dbReference type="AlphaFoldDB" id="A0A542YID6"/>
<dbReference type="GO" id="GO:0046872">
    <property type="term" value="F:metal ion binding"/>
    <property type="evidence" value="ECO:0007669"/>
    <property type="project" value="UniProtKB-KW"/>
</dbReference>
<comment type="catalytic activity">
    <reaction evidence="9">
        <text>(sulfur carrier)-H + L-cysteine = (sulfur carrier)-SH + L-alanine</text>
        <dbReference type="Rhea" id="RHEA:43892"/>
        <dbReference type="Rhea" id="RHEA-COMP:14737"/>
        <dbReference type="Rhea" id="RHEA-COMP:14739"/>
        <dbReference type="ChEBI" id="CHEBI:29917"/>
        <dbReference type="ChEBI" id="CHEBI:35235"/>
        <dbReference type="ChEBI" id="CHEBI:57972"/>
        <dbReference type="ChEBI" id="CHEBI:64428"/>
        <dbReference type="EC" id="2.8.1.7"/>
    </reaction>
</comment>
<dbReference type="InterPro" id="IPR015421">
    <property type="entry name" value="PyrdxlP-dep_Trfase_major"/>
</dbReference>
<proteinExistence type="inferred from homology"/>
<sequence length="384" mass="39612">MDDAGPLYLDHAATSPVRREVLEAMWPYLSSEFGNPSSHHAAGESAARALDWARSTVAAVLGCRASEIVFTGGGTEANNLAIKGVALARPRGRHVVISAVEHPSVLESCAYLERFHGFEVARLPVDSYGLVAPADFEAALHEDTTLASVMYANNEIGTVQPIAELAGIGRAVGVPFHSDAVQAAGWLPLDVDGLGVDALTLAGHKLGAPKGIGVLFCRARIPLEPVLHGGGQERGRRSGTQDVAGAVGLATALVLADDERKAGADALGRLRDEFIARILAGVQGSTLTGHPSLRLAGSASFCFAGTSGEAVLLELERRGVLVSSGSACAAGSSDPSPVLLAIGVEPELAQTAVRFTFGAQIERAQLLAVADAVEASVAAVRGIR</sequence>
<evidence type="ECO:0000256" key="5">
    <source>
        <dbReference type="ARBA" id="ARBA00022723"/>
    </source>
</evidence>
<keyword evidence="6" id="KW-0663">Pyridoxal phosphate</keyword>
<dbReference type="InterPro" id="IPR015424">
    <property type="entry name" value="PyrdxlP-dep_Trfase"/>
</dbReference>
<evidence type="ECO:0000313" key="13">
    <source>
        <dbReference type="Proteomes" id="UP000317998"/>
    </source>
</evidence>
<dbReference type="Proteomes" id="UP000317998">
    <property type="component" value="Unassembled WGS sequence"/>
</dbReference>
<evidence type="ECO:0000259" key="11">
    <source>
        <dbReference type="Pfam" id="PF00266"/>
    </source>
</evidence>
<dbReference type="PIRSF" id="PIRSF005572">
    <property type="entry name" value="NifS"/>
    <property type="match status" value="1"/>
</dbReference>
<dbReference type="GO" id="GO:0051536">
    <property type="term" value="F:iron-sulfur cluster binding"/>
    <property type="evidence" value="ECO:0007669"/>
    <property type="project" value="UniProtKB-KW"/>
</dbReference>
<dbReference type="FunFam" id="3.40.640.10:FF:000084">
    <property type="entry name" value="IscS-like cysteine desulfurase"/>
    <property type="match status" value="1"/>
</dbReference>
<dbReference type="GO" id="GO:0031071">
    <property type="term" value="F:cysteine desulfurase activity"/>
    <property type="evidence" value="ECO:0007669"/>
    <property type="project" value="UniProtKB-EC"/>
</dbReference>
<dbReference type="EMBL" id="VFOM01000001">
    <property type="protein sequence ID" value="TQL47855.1"/>
    <property type="molecule type" value="Genomic_DNA"/>
</dbReference>
<gene>
    <name evidence="12" type="ORF">FB562_0926</name>
</gene>
<evidence type="ECO:0000256" key="10">
    <source>
        <dbReference type="RuleBase" id="RU004504"/>
    </source>
</evidence>
<evidence type="ECO:0000256" key="3">
    <source>
        <dbReference type="ARBA" id="ARBA00012239"/>
    </source>
</evidence>
<comment type="cofactor">
    <cofactor evidence="1 10">
        <name>pyridoxal 5'-phosphate</name>
        <dbReference type="ChEBI" id="CHEBI:597326"/>
    </cofactor>
</comment>